<protein>
    <submittedName>
        <fullName evidence="1">Uncharacterized protein</fullName>
    </submittedName>
</protein>
<accession>U4LLT9</accession>
<dbReference type="AlphaFoldDB" id="U4LLT9"/>
<organism evidence="1 2">
    <name type="scientific">Pyronema omphalodes (strain CBS 100304)</name>
    <name type="common">Pyronema confluens</name>
    <dbReference type="NCBI Taxonomy" id="1076935"/>
    <lineage>
        <taxon>Eukaryota</taxon>
        <taxon>Fungi</taxon>
        <taxon>Dikarya</taxon>
        <taxon>Ascomycota</taxon>
        <taxon>Pezizomycotina</taxon>
        <taxon>Pezizomycetes</taxon>
        <taxon>Pezizales</taxon>
        <taxon>Pyronemataceae</taxon>
        <taxon>Pyronema</taxon>
    </lineage>
</organism>
<evidence type="ECO:0000313" key="1">
    <source>
        <dbReference type="EMBL" id="CCX32562.1"/>
    </source>
</evidence>
<evidence type="ECO:0000313" key="2">
    <source>
        <dbReference type="Proteomes" id="UP000018144"/>
    </source>
</evidence>
<name>U4LLT9_PYROM</name>
<gene>
    <name evidence="1" type="ORF">PCON_13402</name>
</gene>
<proteinExistence type="predicted"/>
<dbReference type="Proteomes" id="UP000018144">
    <property type="component" value="Unassembled WGS sequence"/>
</dbReference>
<dbReference type="EMBL" id="HF935890">
    <property type="protein sequence ID" value="CCX32562.1"/>
    <property type="molecule type" value="Genomic_DNA"/>
</dbReference>
<keyword evidence="2" id="KW-1185">Reference proteome</keyword>
<sequence>MMTRAPGILLNSIILCHSNPNPHRNFYHDRHNLASITLPSHFQLLAHGKVIFLARNPETTPTGNEDRVAT</sequence>
<reference evidence="1 2" key="1">
    <citation type="journal article" date="2013" name="PLoS Genet.">
        <title>The genome and development-dependent transcriptomes of Pyronema confluens: a window into fungal evolution.</title>
        <authorList>
            <person name="Traeger S."/>
            <person name="Altegoer F."/>
            <person name="Freitag M."/>
            <person name="Gabaldon T."/>
            <person name="Kempken F."/>
            <person name="Kumar A."/>
            <person name="Marcet-Houben M."/>
            <person name="Poggeler S."/>
            <person name="Stajich J.E."/>
            <person name="Nowrousian M."/>
        </authorList>
    </citation>
    <scope>NUCLEOTIDE SEQUENCE [LARGE SCALE GENOMIC DNA]</scope>
    <source>
        <strain evidence="2">CBS 100304</strain>
        <tissue evidence="1">Vegetative mycelium</tissue>
    </source>
</reference>